<dbReference type="OrthoDB" id="6481047at2"/>
<evidence type="ECO:0000313" key="1">
    <source>
        <dbReference type="EMBL" id="SUA35694.1"/>
    </source>
</evidence>
<dbReference type="RefSeq" id="WP_115133121.1">
    <property type="nucleotide sequence ID" value="NZ_UGRS01000001.1"/>
</dbReference>
<protein>
    <submittedName>
        <fullName evidence="1">Uncharacterized protein</fullName>
    </submittedName>
</protein>
<evidence type="ECO:0000313" key="2">
    <source>
        <dbReference type="Proteomes" id="UP000254055"/>
    </source>
</evidence>
<gene>
    <name evidence="1" type="ORF">NCTC12229_00097</name>
</gene>
<proteinExistence type="predicted"/>
<reference evidence="1 2" key="1">
    <citation type="submission" date="2018-06" db="EMBL/GenBank/DDBJ databases">
        <authorList>
            <consortium name="Pathogen Informatics"/>
            <person name="Doyle S."/>
        </authorList>
    </citation>
    <scope>NUCLEOTIDE SEQUENCE [LARGE SCALE GENOMIC DNA]</scope>
    <source>
        <strain evidence="1 2">NCTC12229</strain>
    </source>
</reference>
<organism evidence="1 2">
    <name type="scientific">Neisseria zoodegmatis</name>
    <dbReference type="NCBI Taxonomy" id="326523"/>
    <lineage>
        <taxon>Bacteria</taxon>
        <taxon>Pseudomonadati</taxon>
        <taxon>Pseudomonadota</taxon>
        <taxon>Betaproteobacteria</taxon>
        <taxon>Neisseriales</taxon>
        <taxon>Neisseriaceae</taxon>
        <taxon>Neisseria</taxon>
    </lineage>
</organism>
<dbReference type="EMBL" id="UGRS01000001">
    <property type="protein sequence ID" value="SUA35694.1"/>
    <property type="molecule type" value="Genomic_DNA"/>
</dbReference>
<dbReference type="AlphaFoldDB" id="A0A378WGL9"/>
<accession>A0A378WGL9</accession>
<dbReference type="Proteomes" id="UP000254055">
    <property type="component" value="Unassembled WGS sequence"/>
</dbReference>
<name>A0A378WGL9_9NEIS</name>
<sequence>MEKSLNSYHDKEIVGYYFDKVKKILHIYIEEDKKIIFKNIIFFEFTEISMQNVIFELRSFNSKTMSDELLEIFPTLAFYKAIQKTYQCFHVYPSVGLEGIIICEE</sequence>